<evidence type="ECO:0000313" key="4">
    <source>
        <dbReference type="EMBL" id="GAA4284324.1"/>
    </source>
</evidence>
<gene>
    <name evidence="4" type="ORF">GCM10022261_18550</name>
</gene>
<feature type="domain" description="HTH araC/xylS-type" evidence="3">
    <location>
        <begin position="1"/>
        <end position="54"/>
    </location>
</feature>
<dbReference type="InterPro" id="IPR018060">
    <property type="entry name" value="HTH_AraC"/>
</dbReference>
<organism evidence="4 5">
    <name type="scientific">Brevibacterium daeguense</name>
    <dbReference type="NCBI Taxonomy" id="909936"/>
    <lineage>
        <taxon>Bacteria</taxon>
        <taxon>Bacillati</taxon>
        <taxon>Actinomycetota</taxon>
        <taxon>Actinomycetes</taxon>
        <taxon>Micrococcales</taxon>
        <taxon>Brevibacteriaceae</taxon>
        <taxon>Brevibacterium</taxon>
    </lineage>
</organism>
<dbReference type="EMBL" id="BAABAZ010000006">
    <property type="protein sequence ID" value="GAA4284324.1"/>
    <property type="molecule type" value="Genomic_DNA"/>
</dbReference>
<protein>
    <recommendedName>
        <fullName evidence="3">HTH araC/xylS-type domain-containing protein</fullName>
    </recommendedName>
</protein>
<dbReference type="SUPFAM" id="SSF46689">
    <property type="entry name" value="Homeodomain-like"/>
    <property type="match status" value="1"/>
</dbReference>
<evidence type="ECO:0000256" key="2">
    <source>
        <dbReference type="ARBA" id="ARBA00023163"/>
    </source>
</evidence>
<evidence type="ECO:0000259" key="3">
    <source>
        <dbReference type="PROSITE" id="PS01124"/>
    </source>
</evidence>
<sequence length="63" mass="6470">MRFERAVGLLRAACRGSGMTPTEVALACGYADQAHLCREVAQLAGCSPGQLIAGDVPVAPEAL</sequence>
<accession>A0ABP8EK52</accession>
<dbReference type="Pfam" id="PF12833">
    <property type="entry name" value="HTH_18"/>
    <property type="match status" value="1"/>
</dbReference>
<dbReference type="PROSITE" id="PS01124">
    <property type="entry name" value="HTH_ARAC_FAMILY_2"/>
    <property type="match status" value="1"/>
</dbReference>
<name>A0ABP8EK52_9MICO</name>
<dbReference type="InterPro" id="IPR009057">
    <property type="entry name" value="Homeodomain-like_sf"/>
</dbReference>
<reference evidence="5" key="1">
    <citation type="journal article" date="2019" name="Int. J. Syst. Evol. Microbiol.">
        <title>The Global Catalogue of Microorganisms (GCM) 10K type strain sequencing project: providing services to taxonomists for standard genome sequencing and annotation.</title>
        <authorList>
            <consortium name="The Broad Institute Genomics Platform"/>
            <consortium name="The Broad Institute Genome Sequencing Center for Infectious Disease"/>
            <person name="Wu L."/>
            <person name="Ma J."/>
        </authorList>
    </citation>
    <scope>NUCLEOTIDE SEQUENCE [LARGE SCALE GENOMIC DNA]</scope>
    <source>
        <strain evidence="5">JCM 17458</strain>
    </source>
</reference>
<dbReference type="Gene3D" id="1.10.10.60">
    <property type="entry name" value="Homeodomain-like"/>
    <property type="match status" value="1"/>
</dbReference>
<proteinExistence type="predicted"/>
<keyword evidence="1" id="KW-0805">Transcription regulation</keyword>
<keyword evidence="5" id="KW-1185">Reference proteome</keyword>
<evidence type="ECO:0000313" key="5">
    <source>
        <dbReference type="Proteomes" id="UP001501586"/>
    </source>
</evidence>
<comment type="caution">
    <text evidence="4">The sequence shown here is derived from an EMBL/GenBank/DDBJ whole genome shotgun (WGS) entry which is preliminary data.</text>
</comment>
<dbReference type="Proteomes" id="UP001501586">
    <property type="component" value="Unassembled WGS sequence"/>
</dbReference>
<evidence type="ECO:0000256" key="1">
    <source>
        <dbReference type="ARBA" id="ARBA00023015"/>
    </source>
</evidence>
<keyword evidence="2" id="KW-0804">Transcription</keyword>